<organism evidence="3 4">
    <name type="scientific">Meira miltonrushii</name>
    <dbReference type="NCBI Taxonomy" id="1280837"/>
    <lineage>
        <taxon>Eukaryota</taxon>
        <taxon>Fungi</taxon>
        <taxon>Dikarya</taxon>
        <taxon>Basidiomycota</taxon>
        <taxon>Ustilaginomycotina</taxon>
        <taxon>Exobasidiomycetes</taxon>
        <taxon>Exobasidiales</taxon>
        <taxon>Brachybasidiaceae</taxon>
        <taxon>Meira</taxon>
    </lineage>
</organism>
<dbReference type="InParanoid" id="A0A316VQI4"/>
<dbReference type="Pfam" id="PF13933">
    <property type="entry name" value="HRXXH"/>
    <property type="match status" value="1"/>
</dbReference>
<gene>
    <name evidence="3" type="ORF">FA14DRAFT_177696</name>
</gene>
<evidence type="ECO:0000313" key="3">
    <source>
        <dbReference type="EMBL" id="PWN38421.1"/>
    </source>
</evidence>
<dbReference type="GO" id="GO:0005178">
    <property type="term" value="F:integrin binding"/>
    <property type="evidence" value="ECO:0007669"/>
    <property type="project" value="TreeGrafter"/>
</dbReference>
<evidence type="ECO:0000259" key="2">
    <source>
        <dbReference type="Pfam" id="PF13933"/>
    </source>
</evidence>
<evidence type="ECO:0000256" key="1">
    <source>
        <dbReference type="SAM" id="SignalP"/>
    </source>
</evidence>
<reference evidence="3 4" key="1">
    <citation type="journal article" date="2018" name="Mol. Biol. Evol.">
        <title>Broad Genomic Sampling Reveals a Smut Pathogenic Ancestry of the Fungal Clade Ustilaginomycotina.</title>
        <authorList>
            <person name="Kijpornyongpan T."/>
            <person name="Mondo S.J."/>
            <person name="Barry K."/>
            <person name="Sandor L."/>
            <person name="Lee J."/>
            <person name="Lipzen A."/>
            <person name="Pangilinan J."/>
            <person name="LaButti K."/>
            <person name="Hainaut M."/>
            <person name="Henrissat B."/>
            <person name="Grigoriev I.V."/>
            <person name="Spatafora J.W."/>
            <person name="Aime M.C."/>
        </authorList>
    </citation>
    <scope>NUCLEOTIDE SEQUENCE [LARGE SCALE GENOMIC DNA]</scope>
    <source>
        <strain evidence="3 4">MCA 3882</strain>
    </source>
</reference>
<dbReference type="PANTHER" id="PTHR39399">
    <property type="entry name" value="PROTEIN ZPS1"/>
    <property type="match status" value="1"/>
</dbReference>
<dbReference type="GO" id="GO:0008270">
    <property type="term" value="F:zinc ion binding"/>
    <property type="evidence" value="ECO:0007669"/>
    <property type="project" value="TreeGrafter"/>
</dbReference>
<feature type="signal peptide" evidence="1">
    <location>
        <begin position="1"/>
        <end position="21"/>
    </location>
</feature>
<dbReference type="RefSeq" id="XP_025358723.1">
    <property type="nucleotide sequence ID" value="XM_025500758.1"/>
</dbReference>
<dbReference type="GO" id="GO:0009986">
    <property type="term" value="C:cell surface"/>
    <property type="evidence" value="ECO:0007669"/>
    <property type="project" value="TreeGrafter"/>
</dbReference>
<dbReference type="Proteomes" id="UP000245771">
    <property type="component" value="Unassembled WGS sequence"/>
</dbReference>
<dbReference type="EMBL" id="KZ819602">
    <property type="protein sequence ID" value="PWN38421.1"/>
    <property type="molecule type" value="Genomic_DNA"/>
</dbReference>
<feature type="domain" description="Putative peptidase" evidence="2">
    <location>
        <begin position="46"/>
        <end position="269"/>
    </location>
</feature>
<dbReference type="OrthoDB" id="10300728at2759"/>
<dbReference type="GeneID" id="37022539"/>
<evidence type="ECO:0000313" key="4">
    <source>
        <dbReference type="Proteomes" id="UP000245771"/>
    </source>
</evidence>
<proteinExistence type="predicted"/>
<dbReference type="InterPro" id="IPR039124">
    <property type="entry name" value="PRA1-like"/>
</dbReference>
<protein>
    <recommendedName>
        <fullName evidence="2">Putative peptidase domain-containing protein</fullName>
    </recommendedName>
</protein>
<dbReference type="SUPFAM" id="SSF55486">
    <property type="entry name" value="Metalloproteases ('zincins'), catalytic domain"/>
    <property type="match status" value="1"/>
</dbReference>
<name>A0A316VQI4_9BASI</name>
<keyword evidence="4" id="KW-1185">Reference proteome</keyword>
<dbReference type="GO" id="GO:0005576">
    <property type="term" value="C:extracellular region"/>
    <property type="evidence" value="ECO:0007669"/>
    <property type="project" value="TreeGrafter"/>
</dbReference>
<feature type="chain" id="PRO_5016233563" description="Putative peptidase domain-containing protein" evidence="1">
    <location>
        <begin position="22"/>
        <end position="280"/>
    </location>
</feature>
<sequence length="280" mass="31517">MHLQTSFLLLAFTFAFNIVFASKRGGYGRANAGTSTDNPFALPVDNKTCTHNGHQLQIKRALKDLEEIVELGLDTLYSSPTSTVVAKYFGHINHGAELITPIGILTRLQKGTKKNVVLHCGTKDDETEDNGIATDDWTVCNSSKRFSSEGGFVEQINRKHSKQISVITCPQSFAPSTHRLYLEEICQNDFTLNDNVPTTYWPISLLSLFMQVPQLSSPLMQLDKRDYANVLDLAHRDPEMAKHNIYTYLYFLLDVYARKNYSPNGCSGQPSGRVYEEPWN</sequence>
<keyword evidence="1" id="KW-0732">Signal</keyword>
<dbReference type="InterPro" id="IPR029482">
    <property type="entry name" value="HRXXH"/>
</dbReference>
<dbReference type="GO" id="GO:0009277">
    <property type="term" value="C:fungal-type cell wall"/>
    <property type="evidence" value="ECO:0007669"/>
    <property type="project" value="TreeGrafter"/>
</dbReference>
<dbReference type="AlphaFoldDB" id="A0A316VQI4"/>
<dbReference type="PANTHER" id="PTHR39399:SF1">
    <property type="entry name" value="PROTEIN ZPS1"/>
    <property type="match status" value="1"/>
</dbReference>
<accession>A0A316VQI4</accession>